<comment type="similarity">
    <text evidence="2">Belongs to the UPF0702 family.</text>
</comment>
<dbReference type="Pfam" id="PF04239">
    <property type="entry name" value="DUF421"/>
    <property type="match status" value="1"/>
</dbReference>
<keyword evidence="4 7" id="KW-0812">Transmembrane</keyword>
<protein>
    <submittedName>
        <fullName evidence="10">DUF421 domain-containing protein</fullName>
    </submittedName>
</protein>
<dbReference type="InterPro" id="IPR007353">
    <property type="entry name" value="DUF421"/>
</dbReference>
<feature type="domain" description="YetF C-terminal" evidence="8">
    <location>
        <begin position="88"/>
        <end position="156"/>
    </location>
</feature>
<sequence>MFFDSWSDLSRILIIGVLTYGAVVVALRLTGKRTLSQLNAFDFIVTVALGSVMATIMLSSDVSLSEGVLAFGLLAGLQFVVAFVSSRVPWARKLLTSRSALLVHQGNVLSEALVEHRLSESALRQAVRMKGFGGLDQVGAVILETNGTLSVISVDNMGDRWALADVEGATDLTERD</sequence>
<dbReference type="Proteomes" id="UP000280344">
    <property type="component" value="Chromosome"/>
</dbReference>
<dbReference type="OrthoDB" id="9793799at2"/>
<dbReference type="Gene3D" id="3.30.240.20">
    <property type="entry name" value="bsu07140 like domains"/>
    <property type="match status" value="1"/>
</dbReference>
<dbReference type="InterPro" id="IPR023090">
    <property type="entry name" value="UPF0702_alpha/beta_dom_sf"/>
</dbReference>
<evidence type="ECO:0000313" key="11">
    <source>
        <dbReference type="Proteomes" id="UP000280344"/>
    </source>
</evidence>
<evidence type="ECO:0000259" key="9">
    <source>
        <dbReference type="Pfam" id="PF20730"/>
    </source>
</evidence>
<evidence type="ECO:0000259" key="8">
    <source>
        <dbReference type="Pfam" id="PF04239"/>
    </source>
</evidence>
<keyword evidence="5 7" id="KW-1133">Transmembrane helix</keyword>
<accession>A0A3Q9G3C6</accession>
<feature type="domain" description="YetF-like N-terminal transmembrane" evidence="9">
    <location>
        <begin position="21"/>
        <end position="83"/>
    </location>
</feature>
<evidence type="ECO:0000256" key="5">
    <source>
        <dbReference type="ARBA" id="ARBA00022989"/>
    </source>
</evidence>
<gene>
    <name evidence="10" type="ORF">EJ997_12465</name>
</gene>
<dbReference type="GO" id="GO:0005886">
    <property type="term" value="C:plasma membrane"/>
    <property type="evidence" value="ECO:0007669"/>
    <property type="project" value="UniProtKB-SubCell"/>
</dbReference>
<evidence type="ECO:0000313" key="10">
    <source>
        <dbReference type="EMBL" id="AZQ78026.1"/>
    </source>
</evidence>
<proteinExistence type="inferred from homology"/>
<keyword evidence="3" id="KW-1003">Cell membrane</keyword>
<dbReference type="KEGG" id="flh:EJ997_12465"/>
<dbReference type="Pfam" id="PF20730">
    <property type="entry name" value="YetF_N"/>
    <property type="match status" value="1"/>
</dbReference>
<feature type="transmembrane region" description="Helical" evidence="7">
    <location>
        <begin position="12"/>
        <end position="31"/>
    </location>
</feature>
<keyword evidence="11" id="KW-1185">Reference proteome</keyword>
<reference evidence="10 11" key="1">
    <citation type="submission" date="2018-12" db="EMBL/GenBank/DDBJ databases">
        <title>Complete genome sequence of Flaviflexus sp. H23T48.</title>
        <authorList>
            <person name="Bae J.-W."/>
            <person name="Lee J.-Y."/>
        </authorList>
    </citation>
    <scope>NUCLEOTIDE SEQUENCE [LARGE SCALE GENOMIC DNA]</scope>
    <source>
        <strain evidence="10 11">H23T48</strain>
    </source>
</reference>
<comment type="subcellular location">
    <subcellularLocation>
        <location evidence="1">Cell membrane</location>
        <topology evidence="1">Multi-pass membrane protein</topology>
    </subcellularLocation>
</comment>
<dbReference type="PANTHER" id="PTHR34582:SF6">
    <property type="entry name" value="UPF0702 TRANSMEMBRANE PROTEIN YCAP"/>
    <property type="match status" value="1"/>
</dbReference>
<dbReference type="PANTHER" id="PTHR34582">
    <property type="entry name" value="UPF0702 TRANSMEMBRANE PROTEIN YCAP"/>
    <property type="match status" value="1"/>
</dbReference>
<dbReference type="AlphaFoldDB" id="A0A3Q9G3C6"/>
<evidence type="ECO:0000256" key="2">
    <source>
        <dbReference type="ARBA" id="ARBA00006448"/>
    </source>
</evidence>
<keyword evidence="6 7" id="KW-0472">Membrane</keyword>
<evidence type="ECO:0000256" key="7">
    <source>
        <dbReference type="SAM" id="Phobius"/>
    </source>
</evidence>
<evidence type="ECO:0000256" key="4">
    <source>
        <dbReference type="ARBA" id="ARBA00022692"/>
    </source>
</evidence>
<name>A0A3Q9G3C6_9ACTO</name>
<dbReference type="EMBL" id="CP034593">
    <property type="protein sequence ID" value="AZQ78026.1"/>
    <property type="molecule type" value="Genomic_DNA"/>
</dbReference>
<dbReference type="InterPro" id="IPR048454">
    <property type="entry name" value="YetF_N"/>
</dbReference>
<evidence type="ECO:0000256" key="1">
    <source>
        <dbReference type="ARBA" id="ARBA00004651"/>
    </source>
</evidence>
<organism evidence="10 11">
    <name type="scientific">Flaviflexus ciconiae</name>
    <dbReference type="NCBI Taxonomy" id="2496867"/>
    <lineage>
        <taxon>Bacteria</taxon>
        <taxon>Bacillati</taxon>
        <taxon>Actinomycetota</taxon>
        <taxon>Actinomycetes</taxon>
        <taxon>Actinomycetales</taxon>
        <taxon>Actinomycetaceae</taxon>
        <taxon>Flaviflexus</taxon>
    </lineage>
</organism>
<dbReference type="RefSeq" id="WP_126704826.1">
    <property type="nucleotide sequence ID" value="NZ_CP034593.1"/>
</dbReference>
<evidence type="ECO:0000256" key="6">
    <source>
        <dbReference type="ARBA" id="ARBA00023136"/>
    </source>
</evidence>
<evidence type="ECO:0000256" key="3">
    <source>
        <dbReference type="ARBA" id="ARBA00022475"/>
    </source>
</evidence>
<feature type="transmembrane region" description="Helical" evidence="7">
    <location>
        <begin position="64"/>
        <end position="84"/>
    </location>
</feature>
<feature type="transmembrane region" description="Helical" evidence="7">
    <location>
        <begin position="38"/>
        <end position="58"/>
    </location>
</feature>